<keyword evidence="2" id="KW-1185">Reference proteome</keyword>
<gene>
    <name evidence="1" type="ORF">Dsi01nite_069270</name>
</gene>
<reference evidence="1" key="1">
    <citation type="submission" date="2021-01" db="EMBL/GenBank/DDBJ databases">
        <title>Whole genome shotgun sequence of Dactylosporangium siamense NBRC 106093.</title>
        <authorList>
            <person name="Komaki H."/>
            <person name="Tamura T."/>
        </authorList>
    </citation>
    <scope>NUCLEOTIDE SEQUENCE</scope>
    <source>
        <strain evidence="1">NBRC 106093</strain>
    </source>
</reference>
<organism evidence="1 2">
    <name type="scientific">Dactylosporangium siamense</name>
    <dbReference type="NCBI Taxonomy" id="685454"/>
    <lineage>
        <taxon>Bacteria</taxon>
        <taxon>Bacillati</taxon>
        <taxon>Actinomycetota</taxon>
        <taxon>Actinomycetes</taxon>
        <taxon>Micromonosporales</taxon>
        <taxon>Micromonosporaceae</taxon>
        <taxon>Dactylosporangium</taxon>
    </lineage>
</organism>
<sequence>MSTDVTEHTDVQRTYFNPKGTQVGSREEAFAAPEAVSTKVKLTLHNAGVSFQISAEINLGTYPFVLTGGQITAGICGAPWTITGGVLGDDLRLEAQRAGEGSCANSIIVVGEYVQPGAYRGTYGFNGTSSAFRHTTVFQA</sequence>
<proteinExistence type="predicted"/>
<protein>
    <submittedName>
        <fullName evidence="1">Uncharacterized protein</fullName>
    </submittedName>
</protein>
<accession>A0A919PQL6</accession>
<evidence type="ECO:0000313" key="1">
    <source>
        <dbReference type="EMBL" id="GIG48886.1"/>
    </source>
</evidence>
<dbReference type="Proteomes" id="UP000660611">
    <property type="component" value="Unassembled WGS sequence"/>
</dbReference>
<dbReference type="EMBL" id="BONQ01000110">
    <property type="protein sequence ID" value="GIG48886.1"/>
    <property type="molecule type" value="Genomic_DNA"/>
</dbReference>
<evidence type="ECO:0000313" key="2">
    <source>
        <dbReference type="Proteomes" id="UP000660611"/>
    </source>
</evidence>
<name>A0A919PQL6_9ACTN</name>
<comment type="caution">
    <text evidence="1">The sequence shown here is derived from an EMBL/GenBank/DDBJ whole genome shotgun (WGS) entry which is preliminary data.</text>
</comment>
<dbReference type="AlphaFoldDB" id="A0A919PQL6"/>
<dbReference type="RefSeq" id="WP_203850584.1">
    <property type="nucleotide sequence ID" value="NZ_BAAAVW010000020.1"/>
</dbReference>